<dbReference type="EMBL" id="CAMXCT030000539">
    <property type="protein sequence ID" value="CAL4767441.1"/>
    <property type="molecule type" value="Genomic_DNA"/>
</dbReference>
<comment type="caution">
    <text evidence="1">The sequence shown here is derived from an EMBL/GenBank/DDBJ whole genome shotgun (WGS) entry which is preliminary data.</text>
</comment>
<protein>
    <submittedName>
        <fullName evidence="1">Uncharacterized protein</fullName>
    </submittedName>
</protein>
<evidence type="ECO:0000313" key="1">
    <source>
        <dbReference type="EMBL" id="CAI3980129.1"/>
    </source>
</evidence>
<gene>
    <name evidence="1" type="ORF">C1SCF055_LOCUS8034</name>
</gene>
<proteinExistence type="predicted"/>
<reference evidence="1" key="1">
    <citation type="submission" date="2022-10" db="EMBL/GenBank/DDBJ databases">
        <authorList>
            <person name="Chen Y."/>
            <person name="Dougan E. K."/>
            <person name="Chan C."/>
            <person name="Rhodes N."/>
            <person name="Thang M."/>
        </authorList>
    </citation>
    <scope>NUCLEOTIDE SEQUENCE</scope>
</reference>
<dbReference type="Proteomes" id="UP001152797">
    <property type="component" value="Unassembled WGS sequence"/>
</dbReference>
<dbReference type="AlphaFoldDB" id="A0A9P1BV96"/>
<evidence type="ECO:0000313" key="3">
    <source>
        <dbReference type="Proteomes" id="UP001152797"/>
    </source>
</evidence>
<dbReference type="SUPFAM" id="SSF52047">
    <property type="entry name" value="RNI-like"/>
    <property type="match status" value="1"/>
</dbReference>
<dbReference type="EMBL" id="CAMXCT020000539">
    <property type="protein sequence ID" value="CAL1133504.1"/>
    <property type="molecule type" value="Genomic_DNA"/>
</dbReference>
<evidence type="ECO:0000313" key="2">
    <source>
        <dbReference type="EMBL" id="CAL1133504.1"/>
    </source>
</evidence>
<organism evidence="1">
    <name type="scientific">Cladocopium goreaui</name>
    <dbReference type="NCBI Taxonomy" id="2562237"/>
    <lineage>
        <taxon>Eukaryota</taxon>
        <taxon>Sar</taxon>
        <taxon>Alveolata</taxon>
        <taxon>Dinophyceae</taxon>
        <taxon>Suessiales</taxon>
        <taxon>Symbiodiniaceae</taxon>
        <taxon>Cladocopium</taxon>
    </lineage>
</organism>
<accession>A0A9P1BV96</accession>
<dbReference type="Gene3D" id="3.80.10.10">
    <property type="entry name" value="Ribonuclease Inhibitor"/>
    <property type="match status" value="1"/>
</dbReference>
<dbReference type="EMBL" id="CAMXCT010000539">
    <property type="protein sequence ID" value="CAI3980129.1"/>
    <property type="molecule type" value="Genomic_DNA"/>
</dbReference>
<dbReference type="InterPro" id="IPR032675">
    <property type="entry name" value="LRR_dom_sf"/>
</dbReference>
<name>A0A9P1BV96_9DINO</name>
<keyword evidence="3" id="KW-1185">Reference proteome</keyword>
<reference evidence="2" key="2">
    <citation type="submission" date="2024-04" db="EMBL/GenBank/DDBJ databases">
        <authorList>
            <person name="Chen Y."/>
            <person name="Shah S."/>
            <person name="Dougan E. K."/>
            <person name="Thang M."/>
            <person name="Chan C."/>
        </authorList>
    </citation>
    <scope>NUCLEOTIDE SEQUENCE [LARGE SCALE GENOMIC DNA]</scope>
</reference>
<sequence length="519" mass="57498">MTSASVVTSSAVIHCPLPATFETAIAAVRQALPEERWDNVLLSCGVDQVEPGKALDNSTYALVSYDALGTSAVSIAKTEHRGITVQQLLQIETFIQKHVRFWVETFPQSPSFGLPLEFEKFNLHHACHWIISPATRKLCCSLVELVATDADAQYPWWFVSHAWQEAIFKFVACLRQHAALRNVADGAYWVCAYANNQHRLKEEICANPRSTSFYRAMQLSIGIVLILDEKATPFTRIWCCFEESIAVEERNAGMPLLLDVAATDPANEAHVLTDGLAAAEASRMPLLGFLAKSVREAAFPTRLVQKGLDVDIAQADASLASDKTAILNSIRLPRARTKARNQALAAHFALASWFGFVAKRHSFDSKVLERLLSALAADSFRRVVQLSFTGCRGFTDAELSQLLRHLPRQLLLLRLDMGFSGVQCWAFPEVEEMEMPPLQELSLRFTGSHLANASGLGQMLGAEPMSQSLRSVQLWFSNLPSLVELGSWEPLTKLKLEELVLQLNSCEAITDEAKQSLIC</sequence>
<dbReference type="OrthoDB" id="27267at2759"/>